<gene>
    <name evidence="2" type="ORF">FEF09_17645</name>
</gene>
<feature type="domain" description="Protein kinase" evidence="1">
    <location>
        <begin position="1"/>
        <end position="121"/>
    </location>
</feature>
<dbReference type="PROSITE" id="PS50011">
    <property type="entry name" value="PROTEIN_KINASE_DOM"/>
    <property type="match status" value="1"/>
</dbReference>
<dbReference type="SUPFAM" id="SSF56112">
    <property type="entry name" value="Protein kinase-like (PK-like)"/>
    <property type="match status" value="1"/>
</dbReference>
<evidence type="ECO:0000313" key="3">
    <source>
        <dbReference type="Proteomes" id="UP000318815"/>
    </source>
</evidence>
<dbReference type="RefSeq" id="WP_146306337.1">
    <property type="nucleotide sequence ID" value="NZ_VOHS01000017.1"/>
</dbReference>
<name>A0A5C6LQ75_9BACT</name>
<reference evidence="2 3" key="1">
    <citation type="submission" date="2019-08" db="EMBL/GenBank/DDBJ databases">
        <title>Whole genome sequencing of chitin degrading bacteria Chitinophaga pinensis YS16.</title>
        <authorList>
            <person name="Singh R.P."/>
            <person name="Manchanda G."/>
            <person name="Maurya I.K."/>
            <person name="Joshi N.K."/>
            <person name="Srivastava A.K."/>
        </authorList>
    </citation>
    <scope>NUCLEOTIDE SEQUENCE [LARGE SCALE GENOMIC DNA]</scope>
    <source>
        <strain evidence="2 3">YS-16</strain>
    </source>
</reference>
<dbReference type="Gene3D" id="1.10.510.10">
    <property type="entry name" value="Transferase(Phosphotransferase) domain 1"/>
    <property type="match status" value="1"/>
</dbReference>
<evidence type="ECO:0000313" key="2">
    <source>
        <dbReference type="EMBL" id="TWV99322.1"/>
    </source>
</evidence>
<dbReference type="AlphaFoldDB" id="A0A5C6LQ75"/>
<dbReference type="EMBL" id="VOHS01000017">
    <property type="protein sequence ID" value="TWV99322.1"/>
    <property type="molecule type" value="Genomic_DNA"/>
</dbReference>
<organism evidence="2 3">
    <name type="scientific">Chitinophaga pinensis</name>
    <dbReference type="NCBI Taxonomy" id="79329"/>
    <lineage>
        <taxon>Bacteria</taxon>
        <taxon>Pseudomonadati</taxon>
        <taxon>Bacteroidota</taxon>
        <taxon>Chitinophagia</taxon>
        <taxon>Chitinophagales</taxon>
        <taxon>Chitinophagaceae</taxon>
        <taxon>Chitinophaga</taxon>
    </lineage>
</organism>
<dbReference type="GO" id="GO:0005524">
    <property type="term" value="F:ATP binding"/>
    <property type="evidence" value="ECO:0007669"/>
    <property type="project" value="InterPro"/>
</dbReference>
<dbReference type="InterPro" id="IPR011009">
    <property type="entry name" value="Kinase-like_dom_sf"/>
</dbReference>
<accession>A0A5C6LQ75</accession>
<dbReference type="OrthoDB" id="9813021at2"/>
<dbReference type="InterPro" id="IPR000719">
    <property type="entry name" value="Prot_kinase_dom"/>
</dbReference>
<dbReference type="GO" id="GO:0004672">
    <property type="term" value="F:protein kinase activity"/>
    <property type="evidence" value="ECO:0007669"/>
    <property type="project" value="InterPro"/>
</dbReference>
<evidence type="ECO:0000259" key="1">
    <source>
        <dbReference type="PROSITE" id="PS50011"/>
    </source>
</evidence>
<sequence length="149" mass="17130">MITPGGEIALIDMELSYSIGQNLPLHPYQLGTHGFMSPQQLRTLTPTTQEDIFALGAIIAQMWTYISPSKMNDTSFEELKKRLYFFIPDLLIANIAIQCMHPDPAERPNLPTIRNVINDYKRAAPSVQRQRPDVYQYNKEGFTIRFNRL</sequence>
<keyword evidence="3" id="KW-1185">Reference proteome</keyword>
<dbReference type="Proteomes" id="UP000318815">
    <property type="component" value="Unassembled WGS sequence"/>
</dbReference>
<comment type="caution">
    <text evidence="2">The sequence shown here is derived from an EMBL/GenBank/DDBJ whole genome shotgun (WGS) entry which is preliminary data.</text>
</comment>
<protein>
    <recommendedName>
        <fullName evidence="1">Protein kinase domain-containing protein</fullName>
    </recommendedName>
</protein>
<proteinExistence type="predicted"/>